<dbReference type="PANTHER" id="PTHR30221">
    <property type="entry name" value="SMALL-CONDUCTANCE MECHANOSENSITIVE CHANNEL"/>
    <property type="match status" value="1"/>
</dbReference>
<dbReference type="InterPro" id="IPR006685">
    <property type="entry name" value="MscS_channel_2nd"/>
</dbReference>
<dbReference type="EMBL" id="LAZR01000042">
    <property type="protein sequence ID" value="KKO00145.1"/>
    <property type="molecule type" value="Genomic_DNA"/>
</dbReference>
<name>A0A0F9V836_9ZZZZ</name>
<reference evidence="3" key="1">
    <citation type="journal article" date="2015" name="Nature">
        <title>Complex archaea that bridge the gap between prokaryotes and eukaryotes.</title>
        <authorList>
            <person name="Spang A."/>
            <person name="Saw J.H."/>
            <person name="Jorgensen S.L."/>
            <person name="Zaremba-Niedzwiedzka K."/>
            <person name="Martijn J."/>
            <person name="Lind A.E."/>
            <person name="van Eijk R."/>
            <person name="Schleper C."/>
            <person name="Guy L."/>
            <person name="Ettema T.J."/>
        </authorList>
    </citation>
    <scope>NUCLEOTIDE SEQUENCE</scope>
</reference>
<evidence type="ECO:0000256" key="1">
    <source>
        <dbReference type="SAM" id="Phobius"/>
    </source>
</evidence>
<feature type="transmembrane region" description="Helical" evidence="1">
    <location>
        <begin position="25"/>
        <end position="50"/>
    </location>
</feature>
<proteinExistence type="predicted"/>
<feature type="transmembrane region" description="Helical" evidence="1">
    <location>
        <begin position="117"/>
        <end position="138"/>
    </location>
</feature>
<feature type="transmembrane region" description="Helical" evidence="1">
    <location>
        <begin position="84"/>
        <end position="105"/>
    </location>
</feature>
<dbReference type="Pfam" id="PF05552">
    <property type="entry name" value="MS_channel_1st_1"/>
    <property type="match status" value="2"/>
</dbReference>
<dbReference type="Gene3D" id="1.10.287.1260">
    <property type="match status" value="1"/>
</dbReference>
<keyword evidence="1" id="KW-0812">Transmembrane</keyword>
<feature type="transmembrane region" description="Helical" evidence="1">
    <location>
        <begin position="191"/>
        <end position="209"/>
    </location>
</feature>
<dbReference type="InterPro" id="IPR045275">
    <property type="entry name" value="MscS_archaea/bacteria_type"/>
</dbReference>
<evidence type="ECO:0000259" key="2">
    <source>
        <dbReference type="Pfam" id="PF00924"/>
    </source>
</evidence>
<organism evidence="3">
    <name type="scientific">marine sediment metagenome</name>
    <dbReference type="NCBI Taxonomy" id="412755"/>
    <lineage>
        <taxon>unclassified sequences</taxon>
        <taxon>metagenomes</taxon>
        <taxon>ecological metagenomes</taxon>
    </lineage>
</organism>
<protein>
    <recommendedName>
        <fullName evidence="2">Mechanosensitive ion channel MscS domain-containing protein</fullName>
    </recommendedName>
</protein>
<feature type="domain" description="Mechanosensitive ion channel MscS" evidence="2">
    <location>
        <begin position="223"/>
        <end position="270"/>
    </location>
</feature>
<gene>
    <name evidence="3" type="ORF">LCGC14_0129110</name>
</gene>
<dbReference type="Pfam" id="PF00924">
    <property type="entry name" value="MS_channel_2nd"/>
    <property type="match status" value="1"/>
</dbReference>
<dbReference type="AlphaFoldDB" id="A0A0F9V836"/>
<dbReference type="GO" id="GO:0016020">
    <property type="term" value="C:membrane"/>
    <property type="evidence" value="ECO:0007669"/>
    <property type="project" value="InterPro"/>
</dbReference>
<dbReference type="InterPro" id="IPR008910">
    <property type="entry name" value="MSC_TM_helix"/>
</dbReference>
<accession>A0A0F9V836</accession>
<dbReference type="PANTHER" id="PTHR30221:SF1">
    <property type="entry name" value="SMALL-CONDUCTANCE MECHANOSENSITIVE CHANNEL"/>
    <property type="match status" value="1"/>
</dbReference>
<dbReference type="GO" id="GO:0008381">
    <property type="term" value="F:mechanosensitive monoatomic ion channel activity"/>
    <property type="evidence" value="ECO:0007669"/>
    <property type="project" value="InterPro"/>
</dbReference>
<sequence>METITTWKELTSNTLNEMGHNIMSVIPNIVGALLILIIGWIVTSLIVMVLKRVLKFIKADKWTETINTKLLSGKTSLKFDVSKVVLVFVKWIMFLIFLIAAADVMQWQIVSQEVGNLLRYLPKLFSAIALFMVGLYIADFIKKAIKGVFESFDLKGDRLVSTLVFYIIAFIITVTALNQAGIETVIIRNNATLILGAFLAAIVISFGLGSREIVKDILRTSYTRRKFKVGQEVKYKNQIGTIETIENLTLDIRTEEGLLVVPIHKFIAEEVLVTKDSQ</sequence>
<feature type="transmembrane region" description="Helical" evidence="1">
    <location>
        <begin position="159"/>
        <end position="179"/>
    </location>
</feature>
<comment type="caution">
    <text evidence="3">The sequence shown here is derived from an EMBL/GenBank/DDBJ whole genome shotgun (WGS) entry which is preliminary data.</text>
</comment>
<keyword evidence="1" id="KW-0472">Membrane</keyword>
<keyword evidence="1" id="KW-1133">Transmembrane helix</keyword>
<evidence type="ECO:0000313" key="3">
    <source>
        <dbReference type="EMBL" id="KKO00145.1"/>
    </source>
</evidence>